<evidence type="ECO:0000256" key="6">
    <source>
        <dbReference type="ARBA" id="ARBA00022714"/>
    </source>
</evidence>
<evidence type="ECO:0000256" key="5">
    <source>
        <dbReference type="ARBA" id="ARBA00022490"/>
    </source>
</evidence>
<evidence type="ECO:0000256" key="3">
    <source>
        <dbReference type="ARBA" id="ARBA00008169"/>
    </source>
</evidence>
<reference evidence="15" key="3">
    <citation type="submission" date="2015-06" db="UniProtKB">
        <authorList>
            <consortium name="EnsemblMetazoa"/>
        </authorList>
    </citation>
    <scope>IDENTIFICATION</scope>
</reference>
<dbReference type="KEGG" id="hro:HELRODRAFT_186007"/>
<evidence type="ECO:0000259" key="12">
    <source>
        <dbReference type="Pfam" id="PF05093"/>
    </source>
</evidence>
<dbReference type="PANTHER" id="PTHR13273">
    <property type="entry name" value="ANAMORSIN"/>
    <property type="match status" value="1"/>
</dbReference>
<dbReference type="Pfam" id="PF20922">
    <property type="entry name" value="Anamorsin_N"/>
    <property type="match status" value="1"/>
</dbReference>
<comment type="subcellular location">
    <subcellularLocation>
        <location evidence="2">Cytoplasm</location>
    </subcellularLocation>
</comment>
<dbReference type="InterPro" id="IPR046408">
    <property type="entry name" value="CIAPIN1"/>
</dbReference>
<dbReference type="PANTHER" id="PTHR13273:SF14">
    <property type="entry name" value="ANAMORSIN"/>
    <property type="match status" value="1"/>
</dbReference>
<dbReference type="EMBL" id="AMQM01006982">
    <property type="status" value="NOT_ANNOTATED_CDS"/>
    <property type="molecule type" value="Genomic_DNA"/>
</dbReference>
<evidence type="ECO:0000313" key="15">
    <source>
        <dbReference type="EnsemblMetazoa" id="HelroP186007"/>
    </source>
</evidence>
<dbReference type="Gene3D" id="3.40.50.150">
    <property type="entry name" value="Vaccinia Virus protein VP39"/>
    <property type="match status" value="1"/>
</dbReference>
<dbReference type="InterPro" id="IPR049011">
    <property type="entry name" value="Anamorsin_N_metazoan"/>
</dbReference>
<feature type="region of interest" description="Disordered" evidence="11">
    <location>
        <begin position="204"/>
        <end position="225"/>
    </location>
</feature>
<dbReference type="EnsemblMetazoa" id="HelroT186007">
    <property type="protein sequence ID" value="HelroP186007"/>
    <property type="gene ID" value="HelroG186007"/>
</dbReference>
<reference evidence="16" key="1">
    <citation type="submission" date="2012-12" db="EMBL/GenBank/DDBJ databases">
        <authorList>
            <person name="Hellsten U."/>
            <person name="Grimwood J."/>
            <person name="Chapman J.A."/>
            <person name="Shapiro H."/>
            <person name="Aerts A."/>
            <person name="Otillar R.P."/>
            <person name="Terry A.Y."/>
            <person name="Boore J.L."/>
            <person name="Simakov O."/>
            <person name="Marletaz F."/>
            <person name="Cho S.-J."/>
            <person name="Edsinger-Gonzales E."/>
            <person name="Havlak P."/>
            <person name="Kuo D.-H."/>
            <person name="Larsson T."/>
            <person name="Lv J."/>
            <person name="Arendt D."/>
            <person name="Savage R."/>
            <person name="Osoegawa K."/>
            <person name="de Jong P."/>
            <person name="Lindberg D.R."/>
            <person name="Seaver E.C."/>
            <person name="Weisblat D.A."/>
            <person name="Putnam N.H."/>
            <person name="Grigoriev I.V."/>
            <person name="Rokhsar D.S."/>
        </authorList>
    </citation>
    <scope>NUCLEOTIDE SEQUENCE</scope>
</reference>
<evidence type="ECO:0000256" key="2">
    <source>
        <dbReference type="ARBA" id="ARBA00004496"/>
    </source>
</evidence>
<dbReference type="InterPro" id="IPR029063">
    <property type="entry name" value="SAM-dependent_MTases_sf"/>
</dbReference>
<dbReference type="STRING" id="6412.T1FNJ6"/>
<keyword evidence="6" id="KW-0001">2Fe-2S</keyword>
<dbReference type="AlphaFoldDB" id="T1FNJ6"/>
<evidence type="ECO:0000256" key="8">
    <source>
        <dbReference type="ARBA" id="ARBA00023004"/>
    </source>
</evidence>
<evidence type="ECO:0000313" key="16">
    <source>
        <dbReference type="Proteomes" id="UP000015101"/>
    </source>
</evidence>
<evidence type="ECO:0000256" key="9">
    <source>
        <dbReference type="ARBA" id="ARBA00023014"/>
    </source>
</evidence>
<dbReference type="eggNOG" id="KOG4020">
    <property type="taxonomic scope" value="Eukaryota"/>
</dbReference>
<dbReference type="HOGENOM" id="CLU_064393_1_0_1"/>
<proteinExistence type="inferred from homology"/>
<feature type="compositionally biased region" description="Low complexity" evidence="11">
    <location>
        <begin position="211"/>
        <end position="222"/>
    </location>
</feature>
<dbReference type="GO" id="GO:0046872">
    <property type="term" value="F:metal ion binding"/>
    <property type="evidence" value="ECO:0007669"/>
    <property type="project" value="UniProtKB-KW"/>
</dbReference>
<keyword evidence="16" id="KW-1185">Reference proteome</keyword>
<keyword evidence="8" id="KW-0408">Iron</keyword>
<evidence type="ECO:0000256" key="1">
    <source>
        <dbReference type="ARBA" id="ARBA00001966"/>
    </source>
</evidence>
<comment type="similarity">
    <text evidence="3">Belongs to the anamorsin family.</text>
</comment>
<protein>
    <recommendedName>
        <fullName evidence="17">Anamorsin homolog</fullName>
    </recommendedName>
</protein>
<dbReference type="InterPro" id="IPR007785">
    <property type="entry name" value="Anamorsin"/>
</dbReference>
<dbReference type="OrthoDB" id="311633at2759"/>
<keyword evidence="5" id="KW-0963">Cytoplasm</keyword>
<dbReference type="GO" id="GO:0016226">
    <property type="term" value="P:iron-sulfur cluster assembly"/>
    <property type="evidence" value="ECO:0000318"/>
    <property type="project" value="GO_Central"/>
</dbReference>
<keyword evidence="9" id="KW-0411">Iron-sulfur</keyword>
<comment type="cofactor">
    <cofactor evidence="1">
        <name>[4Fe-4S] cluster</name>
        <dbReference type="ChEBI" id="CHEBI:49883"/>
    </cofactor>
</comment>
<gene>
    <name evidence="15" type="primary">20210393</name>
    <name evidence="14" type="ORF">HELRODRAFT_186007</name>
</gene>
<evidence type="ECO:0000256" key="11">
    <source>
        <dbReference type="SAM" id="MobiDB-lite"/>
    </source>
</evidence>
<dbReference type="CTD" id="20210393"/>
<keyword evidence="10" id="KW-0496">Mitochondrion</keyword>
<dbReference type="GO" id="GO:0005737">
    <property type="term" value="C:cytoplasm"/>
    <property type="evidence" value="ECO:0000318"/>
    <property type="project" value="GO_Central"/>
</dbReference>
<evidence type="ECO:0000256" key="4">
    <source>
        <dbReference type="ARBA" id="ARBA00022485"/>
    </source>
</evidence>
<dbReference type="Proteomes" id="UP000015101">
    <property type="component" value="Unassembled WGS sequence"/>
</dbReference>
<feature type="domain" description="Anamorsin C-terminal" evidence="12">
    <location>
        <begin position="209"/>
        <end position="256"/>
    </location>
</feature>
<dbReference type="InParanoid" id="T1FNJ6"/>
<organism evidence="15 16">
    <name type="scientific">Helobdella robusta</name>
    <name type="common">Californian leech</name>
    <dbReference type="NCBI Taxonomy" id="6412"/>
    <lineage>
        <taxon>Eukaryota</taxon>
        <taxon>Metazoa</taxon>
        <taxon>Spiralia</taxon>
        <taxon>Lophotrochozoa</taxon>
        <taxon>Annelida</taxon>
        <taxon>Clitellata</taxon>
        <taxon>Hirudinea</taxon>
        <taxon>Rhynchobdellida</taxon>
        <taxon>Glossiphoniidae</taxon>
        <taxon>Helobdella</taxon>
    </lineage>
</organism>
<evidence type="ECO:0008006" key="17">
    <source>
        <dbReference type="Google" id="ProtNLM"/>
    </source>
</evidence>
<keyword evidence="7" id="KW-0479">Metal-binding</keyword>
<dbReference type="Pfam" id="PF05093">
    <property type="entry name" value="CIAPIN1"/>
    <property type="match status" value="1"/>
</dbReference>
<evidence type="ECO:0000259" key="13">
    <source>
        <dbReference type="Pfam" id="PF20922"/>
    </source>
</evidence>
<dbReference type="EMBL" id="KB097542">
    <property type="protein sequence ID" value="ESN95171.1"/>
    <property type="molecule type" value="Genomic_DNA"/>
</dbReference>
<sequence length="260" mass="29075">MFFKCLKFQSDCHILIISDQSDEFVDQLKELLTSNLFRVTVDVQYLADVDNVDKSKEYTSCFVLLFNQSTQTDGFSKLLKILSPGARLQLISTVLSRLDDFKSSLKLSGFVDLKADDTPCSTRSLINKDSIKNLDVIHVVAEKPMYEVGDRVPINLNAQPSSEIWMLSAADMMDDHDLLDSDDILTEEDLLKPDPNTLKGLAEELEEEQQSSEQQPQQQQSSKSACGNCYLGDAFRCAACPYLGMPAFKPGEVVQLPSQQ</sequence>
<dbReference type="RefSeq" id="XP_009026814.1">
    <property type="nucleotide sequence ID" value="XM_009028566.1"/>
</dbReference>
<evidence type="ECO:0000313" key="14">
    <source>
        <dbReference type="EMBL" id="ESN95171.1"/>
    </source>
</evidence>
<dbReference type="GO" id="GO:0051539">
    <property type="term" value="F:4 iron, 4 sulfur cluster binding"/>
    <property type="evidence" value="ECO:0007669"/>
    <property type="project" value="UniProtKB-KW"/>
</dbReference>
<keyword evidence="4" id="KW-0004">4Fe-4S</keyword>
<reference evidence="14 16" key="2">
    <citation type="journal article" date="2013" name="Nature">
        <title>Insights into bilaterian evolution from three spiralian genomes.</title>
        <authorList>
            <person name="Simakov O."/>
            <person name="Marletaz F."/>
            <person name="Cho S.J."/>
            <person name="Edsinger-Gonzales E."/>
            <person name="Havlak P."/>
            <person name="Hellsten U."/>
            <person name="Kuo D.H."/>
            <person name="Larsson T."/>
            <person name="Lv J."/>
            <person name="Arendt D."/>
            <person name="Savage R."/>
            <person name="Osoegawa K."/>
            <person name="de Jong P."/>
            <person name="Grimwood J."/>
            <person name="Chapman J.A."/>
            <person name="Shapiro H."/>
            <person name="Aerts A."/>
            <person name="Otillar R.P."/>
            <person name="Terry A.Y."/>
            <person name="Boore J.L."/>
            <person name="Grigoriev I.V."/>
            <person name="Lindberg D.R."/>
            <person name="Seaver E.C."/>
            <person name="Weisblat D.A."/>
            <person name="Putnam N.H."/>
            <person name="Rokhsar D.S."/>
        </authorList>
    </citation>
    <scope>NUCLEOTIDE SEQUENCE</scope>
</reference>
<evidence type="ECO:0000256" key="7">
    <source>
        <dbReference type="ARBA" id="ARBA00022723"/>
    </source>
</evidence>
<evidence type="ECO:0000256" key="10">
    <source>
        <dbReference type="ARBA" id="ARBA00023128"/>
    </source>
</evidence>
<dbReference type="FunCoup" id="T1FNJ6">
    <property type="interactions" value="1863"/>
</dbReference>
<dbReference type="GeneID" id="20210393"/>
<dbReference type="EMBL" id="AMQM01006983">
    <property type="status" value="NOT_ANNOTATED_CDS"/>
    <property type="molecule type" value="Genomic_DNA"/>
</dbReference>
<name>T1FNJ6_HELRO</name>
<accession>T1FNJ6</accession>
<dbReference type="GO" id="GO:0051537">
    <property type="term" value="F:2 iron, 2 sulfur cluster binding"/>
    <property type="evidence" value="ECO:0007669"/>
    <property type="project" value="UniProtKB-KW"/>
</dbReference>
<feature type="domain" description="Anamorsin N-terminal" evidence="13">
    <location>
        <begin position="68"/>
        <end position="149"/>
    </location>
</feature>